<dbReference type="GO" id="GO:0030246">
    <property type="term" value="F:carbohydrate binding"/>
    <property type="evidence" value="ECO:0007669"/>
    <property type="project" value="InterPro"/>
</dbReference>
<dbReference type="Gene3D" id="2.70.98.40">
    <property type="entry name" value="Glycoside hydrolase, family 65, N-terminal domain"/>
    <property type="match status" value="1"/>
</dbReference>
<dbReference type="PANTHER" id="PTHR11051">
    <property type="entry name" value="GLYCOSYL HYDROLASE-RELATED"/>
    <property type="match status" value="1"/>
</dbReference>
<dbReference type="Pfam" id="PF03633">
    <property type="entry name" value="Glyco_hydro_65C"/>
    <property type="match status" value="1"/>
</dbReference>
<dbReference type="GO" id="GO:0004553">
    <property type="term" value="F:hydrolase activity, hydrolyzing O-glycosyl compounds"/>
    <property type="evidence" value="ECO:0007669"/>
    <property type="project" value="TreeGrafter"/>
</dbReference>
<dbReference type="AlphaFoldDB" id="A0AAU8IE22"/>
<protein>
    <submittedName>
        <fullName evidence="9">Glycosyl hydrolase family 65 protein</fullName>
    </submittedName>
</protein>
<feature type="domain" description="Glycoside hydrolase family 65 N-terminal" evidence="8">
    <location>
        <begin position="8"/>
        <end position="249"/>
    </location>
</feature>
<name>A0AAU8IE22_9BACL</name>
<keyword evidence="2" id="KW-0328">Glycosyltransferase</keyword>
<dbReference type="InterPro" id="IPR017045">
    <property type="entry name" value="Malt_Pase/Glycosyl_Hdrlase"/>
</dbReference>
<dbReference type="GO" id="GO:0016757">
    <property type="term" value="F:glycosyltransferase activity"/>
    <property type="evidence" value="ECO:0007669"/>
    <property type="project" value="UniProtKB-KW"/>
</dbReference>
<dbReference type="SUPFAM" id="SSF74650">
    <property type="entry name" value="Galactose mutarotase-like"/>
    <property type="match status" value="1"/>
</dbReference>
<dbReference type="InterPro" id="IPR011013">
    <property type="entry name" value="Gal_mutarotase_sf_dom"/>
</dbReference>
<reference evidence="9" key="1">
    <citation type="submission" date="2024-06" db="EMBL/GenBank/DDBJ databases">
        <authorList>
            <person name="Fan A."/>
            <person name="Zhang F.Y."/>
            <person name="Zhang L."/>
        </authorList>
    </citation>
    <scope>NUCLEOTIDE SEQUENCE</scope>
    <source>
        <strain evidence="9">Y61</strain>
    </source>
</reference>
<feature type="active site" description="Proton donor" evidence="4">
    <location>
        <position position="479"/>
    </location>
</feature>
<dbReference type="SUPFAM" id="SSF48208">
    <property type="entry name" value="Six-hairpin glycosidases"/>
    <property type="match status" value="1"/>
</dbReference>
<dbReference type="Gene3D" id="2.60.420.10">
    <property type="entry name" value="Maltose phosphorylase, domain 3"/>
    <property type="match status" value="1"/>
</dbReference>
<evidence type="ECO:0000256" key="1">
    <source>
        <dbReference type="ARBA" id="ARBA00006768"/>
    </source>
</evidence>
<feature type="domain" description="Glycoside hydrolase family 65 central catalytic" evidence="6">
    <location>
        <begin position="318"/>
        <end position="679"/>
    </location>
</feature>
<dbReference type="RefSeq" id="WP_353947833.1">
    <property type="nucleotide sequence ID" value="NZ_CP159510.1"/>
</dbReference>
<comment type="similarity">
    <text evidence="1">Belongs to the glycosyl hydrolase 65 family.</text>
</comment>
<proteinExistence type="inferred from homology"/>
<dbReference type="Pfam" id="PF03636">
    <property type="entry name" value="Glyco_hydro_65N"/>
    <property type="match status" value="1"/>
</dbReference>
<dbReference type="InterPro" id="IPR005195">
    <property type="entry name" value="Glyco_hydro_65_M"/>
</dbReference>
<dbReference type="InterPro" id="IPR005194">
    <property type="entry name" value="Glyco_hydro_65_C"/>
</dbReference>
<feature type="domain" description="Glycoside hydrolase family 65 C-terminal" evidence="7">
    <location>
        <begin position="689"/>
        <end position="746"/>
    </location>
</feature>
<organism evidence="9">
    <name type="scientific">Sporolactobacillus sp. Y61</name>
    <dbReference type="NCBI Taxonomy" id="3160863"/>
    <lineage>
        <taxon>Bacteria</taxon>
        <taxon>Bacillati</taxon>
        <taxon>Bacillota</taxon>
        <taxon>Bacilli</taxon>
        <taxon>Bacillales</taxon>
        <taxon>Sporolactobacillaceae</taxon>
        <taxon>Sporolactobacillus</taxon>
    </lineage>
</organism>
<evidence type="ECO:0000259" key="8">
    <source>
        <dbReference type="Pfam" id="PF03636"/>
    </source>
</evidence>
<gene>
    <name evidence="9" type="ORF">ABNN70_11195</name>
</gene>
<dbReference type="InterPro" id="IPR008928">
    <property type="entry name" value="6-hairpin_glycosidase_sf"/>
</dbReference>
<evidence type="ECO:0000259" key="6">
    <source>
        <dbReference type="Pfam" id="PF03632"/>
    </source>
</evidence>
<evidence type="ECO:0000259" key="7">
    <source>
        <dbReference type="Pfam" id="PF03633"/>
    </source>
</evidence>
<sequence>MSWIYSNNDLSREQLPVNESLFSLANGYLGVRGNFEEACPDEIRSIRGTYINAFYDIVPIHYGERAYGYPQTKQKMMNVIDSQSMQLYLGEDSEPFSLFTGKIIRFERTLHMDAGYSERLIHWRSPHGRELILTFRRLVSFSHRELFAVELQIEPVNFHGKVTLMSSVNGKVANFSDHHDARVSSADEAKLSVMDCRTLDDLSIVSDRTSMSHLDVSCVSSIRLSVPCTRNIWIRKSSVETSITFLLNKPVTAVKKNIYTDSLRHGSQPERTGVNLHQKIDVLSFSELLKEQKRFLDAFWSISDVMIDGDSAIQEGIRFNLFHLLQSAGRDPFSSIAAKGLSGEGYEGHYFWDTEIFTVPFFTLTRPDIARHLLQYRYTILDQARKHAREMGHHQGTLFPWRTISGTECSAFFPAGTAQYHINADIAYSYAQYMRATGDLDFLEKYGFELIVETARIWIDIGHFQNGHFCIDDVTGPDEYTAIVNNNYYTNAMAQFNLNVAVKYYHILQKKAPETLNTLSEQLHLSPEEIRSWDRAAQAMYLPYDEDLKINPQDDTFLNKAVWDFAGTPDDHYPLLLHYHPLTLYRHQVCKQADTLLAHFLLEGAADIETIRNSFHYYEKITTHDSSLSTCIFSIMAARIGEYRKAYDYFLKSARIDLDNIQGNTRDGLHLANLGGSWMAILFGFAGIRITEKGLSLRPSIPLKWNNYSFHVVFQGKTLRFKIAQGLGQCQLERSGSLELTINNQKRTISSGETVTFQVNM</sequence>
<dbReference type="InterPro" id="IPR012341">
    <property type="entry name" value="6hp_glycosidase-like_sf"/>
</dbReference>
<keyword evidence="9" id="KW-0378">Hydrolase</keyword>
<evidence type="ECO:0000256" key="5">
    <source>
        <dbReference type="PIRSR" id="PIRSR036289-51"/>
    </source>
</evidence>
<dbReference type="PANTHER" id="PTHR11051:SF8">
    <property type="entry name" value="PROTEIN-GLUCOSYLGALACTOSYLHYDROXYLYSINE GLUCOSIDASE"/>
    <property type="match status" value="1"/>
</dbReference>
<dbReference type="Gene3D" id="1.50.10.10">
    <property type="match status" value="1"/>
</dbReference>
<dbReference type="InterPro" id="IPR005196">
    <property type="entry name" value="Glyco_hydro_65_N"/>
</dbReference>
<feature type="binding site" evidence="5">
    <location>
        <begin position="591"/>
        <end position="592"/>
    </location>
    <ligand>
        <name>substrate</name>
    </ligand>
</feature>
<accession>A0AAU8IE22</accession>
<evidence type="ECO:0000256" key="4">
    <source>
        <dbReference type="PIRSR" id="PIRSR036289-50"/>
    </source>
</evidence>
<dbReference type="InterPro" id="IPR037018">
    <property type="entry name" value="GH65_N"/>
</dbReference>
<dbReference type="Pfam" id="PF03632">
    <property type="entry name" value="Glyco_hydro_65m"/>
    <property type="match status" value="1"/>
</dbReference>
<evidence type="ECO:0000256" key="2">
    <source>
        <dbReference type="ARBA" id="ARBA00022676"/>
    </source>
</evidence>
<dbReference type="GO" id="GO:0005975">
    <property type="term" value="P:carbohydrate metabolic process"/>
    <property type="evidence" value="ECO:0007669"/>
    <property type="project" value="InterPro"/>
</dbReference>
<evidence type="ECO:0000256" key="3">
    <source>
        <dbReference type="ARBA" id="ARBA00022679"/>
    </source>
</evidence>
<dbReference type="EMBL" id="CP159510">
    <property type="protein sequence ID" value="XCJ16248.1"/>
    <property type="molecule type" value="Genomic_DNA"/>
</dbReference>
<feature type="binding site" evidence="5">
    <location>
        <begin position="352"/>
        <end position="353"/>
    </location>
    <ligand>
        <name>substrate</name>
    </ligand>
</feature>
<evidence type="ECO:0000313" key="9">
    <source>
        <dbReference type="EMBL" id="XCJ16248.1"/>
    </source>
</evidence>
<dbReference type="PIRSF" id="PIRSF036289">
    <property type="entry name" value="Glycosyl_hydrolase_malt_phosph"/>
    <property type="match status" value="1"/>
</dbReference>
<keyword evidence="3" id="KW-0808">Transferase</keyword>